<dbReference type="GO" id="GO:0000166">
    <property type="term" value="F:nucleotide binding"/>
    <property type="evidence" value="ECO:0007669"/>
    <property type="project" value="UniProtKB-KW"/>
</dbReference>
<evidence type="ECO:0000256" key="5">
    <source>
        <dbReference type="ARBA" id="ARBA00022741"/>
    </source>
</evidence>
<keyword evidence="8 10" id="KW-0520">NAD</keyword>
<comment type="caution">
    <text evidence="12">The sequence shown here is derived from an EMBL/GenBank/DDBJ whole genome shotgun (WGS) entry which is preliminary data.</text>
</comment>
<dbReference type="OrthoDB" id="10064708at2759"/>
<dbReference type="STRING" id="747725.A0A168HY66"/>
<keyword evidence="4 10" id="KW-0479">Metal-binding</keyword>
<dbReference type="HAMAP" id="MF_01966">
    <property type="entry name" value="NADHX_epimerase"/>
    <property type="match status" value="1"/>
</dbReference>
<evidence type="ECO:0000256" key="8">
    <source>
        <dbReference type="ARBA" id="ARBA00023027"/>
    </source>
</evidence>
<feature type="binding site" evidence="10">
    <location>
        <begin position="132"/>
        <end position="138"/>
    </location>
    <ligand>
        <name>(6S)-NADPHX</name>
        <dbReference type="ChEBI" id="CHEBI:64076"/>
    </ligand>
</feature>
<keyword evidence="5 10" id="KW-0547">Nucleotide-binding</keyword>
<feature type="binding site" evidence="10">
    <location>
        <position position="164"/>
    </location>
    <ligand>
        <name>K(+)</name>
        <dbReference type="ChEBI" id="CHEBI:29103"/>
    </ligand>
</feature>
<comment type="cofactor">
    <cofactor evidence="10">
        <name>K(+)</name>
        <dbReference type="ChEBI" id="CHEBI:29103"/>
    </cofactor>
    <text evidence="10">Binds 1 potassium ion per subunit.</text>
</comment>
<evidence type="ECO:0000259" key="11">
    <source>
        <dbReference type="PROSITE" id="PS51385"/>
    </source>
</evidence>
<dbReference type="GO" id="GO:0005739">
    <property type="term" value="C:mitochondrion"/>
    <property type="evidence" value="ECO:0007669"/>
    <property type="project" value="UniProtKB-SubCell"/>
</dbReference>
<dbReference type="EC" id="5.1.99.6" evidence="3 10"/>
<keyword evidence="6" id="KW-0521">NADP</keyword>
<evidence type="ECO:0000256" key="6">
    <source>
        <dbReference type="ARBA" id="ARBA00022857"/>
    </source>
</evidence>
<evidence type="ECO:0000313" key="12">
    <source>
        <dbReference type="EMBL" id="OAC99328.1"/>
    </source>
</evidence>
<gene>
    <name evidence="12" type="ORF">MUCCIDRAFT_157181</name>
</gene>
<keyword evidence="7 10" id="KW-0630">Potassium</keyword>
<dbReference type="NCBIfam" id="TIGR00197">
    <property type="entry name" value="yjeF_nterm"/>
    <property type="match status" value="1"/>
</dbReference>
<protein>
    <recommendedName>
        <fullName evidence="3 10">NAD(P)H-hydrate epimerase</fullName>
        <ecNumber evidence="3 10">5.1.99.6</ecNumber>
    </recommendedName>
    <alternativeName>
        <fullName evidence="10">NAD(P)HX epimerase</fullName>
    </alternativeName>
</protein>
<reference evidence="12 13" key="1">
    <citation type="submission" date="2015-06" db="EMBL/GenBank/DDBJ databases">
        <title>Expansion of signal transduction pathways in fungi by whole-genome duplication.</title>
        <authorList>
            <consortium name="DOE Joint Genome Institute"/>
            <person name="Corrochano L.M."/>
            <person name="Kuo A."/>
            <person name="Marcet-Houben M."/>
            <person name="Polaino S."/>
            <person name="Salamov A."/>
            <person name="Villalobos J.M."/>
            <person name="Alvarez M.I."/>
            <person name="Avalos J."/>
            <person name="Benito E.P."/>
            <person name="Benoit I."/>
            <person name="Burger G."/>
            <person name="Camino L.P."/>
            <person name="Canovas D."/>
            <person name="Cerda-Olmedo E."/>
            <person name="Cheng J.-F."/>
            <person name="Dominguez A."/>
            <person name="Elias M."/>
            <person name="Eslava A.P."/>
            <person name="Glaser F."/>
            <person name="Grimwood J."/>
            <person name="Gutierrez G."/>
            <person name="Heitman J."/>
            <person name="Henrissat B."/>
            <person name="Iturriaga E.A."/>
            <person name="Lang B.F."/>
            <person name="Lavin J.L."/>
            <person name="Lee S."/>
            <person name="Li W."/>
            <person name="Lindquist E."/>
            <person name="Lopez-Garcia S."/>
            <person name="Luque E.M."/>
            <person name="Marcos A.T."/>
            <person name="Martin J."/>
            <person name="Mccluskey K."/>
            <person name="Medina H.R."/>
            <person name="Miralles-Duran A."/>
            <person name="Miyazaki A."/>
            <person name="Munoz-Torres E."/>
            <person name="Oguiza J.A."/>
            <person name="Ohm R."/>
            <person name="Olmedo M."/>
            <person name="Orejas M."/>
            <person name="Ortiz-Castellanos L."/>
            <person name="Pisabarro A.G."/>
            <person name="Rodriguez-Romero J."/>
            <person name="Ruiz-Herrera J."/>
            <person name="Ruiz-Vazquez R."/>
            <person name="Sanz C."/>
            <person name="Schackwitz W."/>
            <person name="Schmutz J."/>
            <person name="Shahriari M."/>
            <person name="Shelest E."/>
            <person name="Silva-Franco F."/>
            <person name="Soanes D."/>
            <person name="Syed K."/>
            <person name="Tagua V.G."/>
            <person name="Talbot N.J."/>
            <person name="Thon M."/>
            <person name="De Vries R.P."/>
            <person name="Wiebenga A."/>
            <person name="Yadav J.S."/>
            <person name="Braun E.L."/>
            <person name="Baker S."/>
            <person name="Garre V."/>
            <person name="Horwitz B."/>
            <person name="Torres-Martinez S."/>
            <person name="Idnurm A."/>
            <person name="Herrera-Estrella A."/>
            <person name="Gabaldon T."/>
            <person name="Grigoriev I.V."/>
        </authorList>
    </citation>
    <scope>NUCLEOTIDE SEQUENCE [LARGE SCALE GENOMIC DNA]</scope>
    <source>
        <strain evidence="12 13">CBS 277.49</strain>
    </source>
</reference>
<organism evidence="12 13">
    <name type="scientific">Mucor lusitanicus CBS 277.49</name>
    <dbReference type="NCBI Taxonomy" id="747725"/>
    <lineage>
        <taxon>Eukaryota</taxon>
        <taxon>Fungi</taxon>
        <taxon>Fungi incertae sedis</taxon>
        <taxon>Mucoromycota</taxon>
        <taxon>Mucoromycotina</taxon>
        <taxon>Mucoromycetes</taxon>
        <taxon>Mucorales</taxon>
        <taxon>Mucorineae</taxon>
        <taxon>Mucoraceae</taxon>
        <taxon>Mucor</taxon>
    </lineage>
</organism>
<feature type="binding site" evidence="10">
    <location>
        <begin position="62"/>
        <end position="66"/>
    </location>
    <ligand>
        <name>(6S)-NADPHX</name>
        <dbReference type="ChEBI" id="CHEBI:64076"/>
    </ligand>
</feature>
<dbReference type="EMBL" id="AMYB01000008">
    <property type="protein sequence ID" value="OAC99328.1"/>
    <property type="molecule type" value="Genomic_DNA"/>
</dbReference>
<keyword evidence="10" id="KW-0963">Cytoplasm</keyword>
<dbReference type="PANTHER" id="PTHR13232:SF10">
    <property type="entry name" value="NAD(P)H-HYDRATE EPIMERASE"/>
    <property type="match status" value="1"/>
</dbReference>
<dbReference type="PANTHER" id="PTHR13232">
    <property type="entry name" value="NAD(P)H-HYDRATE EPIMERASE"/>
    <property type="match status" value="1"/>
</dbReference>
<comment type="subcellular location">
    <subcellularLocation>
        <location evidence="10">Cytoplasm</location>
    </subcellularLocation>
    <subcellularLocation>
        <location evidence="10">Mitochondrion</location>
    </subcellularLocation>
</comment>
<feature type="domain" description="YjeF N-terminal" evidence="11">
    <location>
        <begin position="11"/>
        <end position="220"/>
    </location>
</feature>
<dbReference type="InterPro" id="IPR032976">
    <property type="entry name" value="YJEFN_prot_NAXE-like"/>
</dbReference>
<feature type="binding site" evidence="10">
    <location>
        <position position="63"/>
    </location>
    <ligand>
        <name>K(+)</name>
        <dbReference type="ChEBI" id="CHEBI:29103"/>
    </ligand>
</feature>
<keyword evidence="10" id="KW-0496">Mitochondrion</keyword>
<comment type="catalytic activity">
    <reaction evidence="2 10">
        <text>(6R)-NADPHX = (6S)-NADPHX</text>
        <dbReference type="Rhea" id="RHEA:32227"/>
        <dbReference type="ChEBI" id="CHEBI:64076"/>
        <dbReference type="ChEBI" id="CHEBI:64077"/>
        <dbReference type="EC" id="5.1.99.6"/>
    </reaction>
</comment>
<evidence type="ECO:0000256" key="1">
    <source>
        <dbReference type="ARBA" id="ARBA00000013"/>
    </source>
</evidence>
<dbReference type="Pfam" id="PF03853">
    <property type="entry name" value="YjeF_N"/>
    <property type="match status" value="1"/>
</dbReference>
<comment type="function">
    <text evidence="10">Catalyzes the epimerization of the S- and R-forms of NAD(P)HX, a damaged form of NAD(P)H that is a result of enzymatic or heat-dependent hydration. This is a prerequisite for the S-specific NAD(P)H-hydrate dehydratase to allow the repair of both epimers of NAD(P)HX.</text>
</comment>
<evidence type="ECO:0000256" key="7">
    <source>
        <dbReference type="ARBA" id="ARBA00022958"/>
    </source>
</evidence>
<feature type="binding site" evidence="10">
    <location>
        <position position="161"/>
    </location>
    <ligand>
        <name>(6S)-NADPHX</name>
        <dbReference type="ChEBI" id="CHEBI:64076"/>
    </ligand>
</feature>
<dbReference type="GO" id="GO:0046872">
    <property type="term" value="F:metal ion binding"/>
    <property type="evidence" value="ECO:0007669"/>
    <property type="project" value="UniProtKB-KW"/>
</dbReference>
<feature type="binding site" evidence="10">
    <location>
        <position position="128"/>
    </location>
    <ligand>
        <name>K(+)</name>
        <dbReference type="ChEBI" id="CHEBI:29103"/>
    </ligand>
</feature>
<evidence type="ECO:0000256" key="2">
    <source>
        <dbReference type="ARBA" id="ARBA00000909"/>
    </source>
</evidence>
<dbReference type="VEuPathDB" id="FungiDB:MUCCIDRAFT_157181"/>
<dbReference type="SUPFAM" id="SSF64153">
    <property type="entry name" value="YjeF N-terminal domain-like"/>
    <property type="match status" value="1"/>
</dbReference>
<evidence type="ECO:0000313" key="13">
    <source>
        <dbReference type="Proteomes" id="UP000077051"/>
    </source>
</evidence>
<dbReference type="InterPro" id="IPR004443">
    <property type="entry name" value="YjeF_N_dom"/>
</dbReference>
<dbReference type="FunFam" id="3.40.50.10260:FF:000005">
    <property type="entry name" value="NAD(P)H-hydrate epimerase"/>
    <property type="match status" value="1"/>
</dbReference>
<keyword evidence="9 10" id="KW-0413">Isomerase</keyword>
<dbReference type="AlphaFoldDB" id="A0A168HY66"/>
<comment type="catalytic activity">
    <reaction evidence="1 10">
        <text>(6R)-NADHX = (6S)-NADHX</text>
        <dbReference type="Rhea" id="RHEA:32215"/>
        <dbReference type="ChEBI" id="CHEBI:64074"/>
        <dbReference type="ChEBI" id="CHEBI:64075"/>
        <dbReference type="EC" id="5.1.99.6"/>
    </reaction>
</comment>
<proteinExistence type="inferred from homology"/>
<dbReference type="Gene3D" id="3.40.50.10260">
    <property type="entry name" value="YjeF N-terminal domain"/>
    <property type="match status" value="1"/>
</dbReference>
<sequence>MAYKCVSQKVAQAIDVELMSSLGGFSIDQLMELAGLSVAQAVEKAFDSAKHPNVLVCVGPGNNGGDGLVAARHLFHFGFKPSLYYPKQPEKDLYQRILLQCRNLDIPVYKELNQGSGNLVDQSHIVLDALFGFSFHGEVRDPYKEIIGIFEKTTKPIVSVDIPSGWDVEHGPTEHVKFQPDVLVSLTAPKQCLSHFTGKRHFLGGRFVPPALAKKFDFDVPAYPGSEQVVELE</sequence>
<dbReference type="GO" id="GO:0052856">
    <property type="term" value="F:NAD(P)HX epimerase activity"/>
    <property type="evidence" value="ECO:0007669"/>
    <property type="project" value="UniProtKB-UniRule"/>
</dbReference>
<feature type="binding site" evidence="10">
    <location>
        <position position="143"/>
    </location>
    <ligand>
        <name>(6S)-NADPHX</name>
        <dbReference type="ChEBI" id="CHEBI:64076"/>
    </ligand>
</feature>
<evidence type="ECO:0000256" key="3">
    <source>
        <dbReference type="ARBA" id="ARBA00012228"/>
    </source>
</evidence>
<dbReference type="PROSITE" id="PS51385">
    <property type="entry name" value="YJEF_N"/>
    <property type="match status" value="1"/>
</dbReference>
<evidence type="ECO:0000256" key="9">
    <source>
        <dbReference type="ARBA" id="ARBA00023235"/>
    </source>
</evidence>
<evidence type="ECO:0000256" key="10">
    <source>
        <dbReference type="HAMAP-Rule" id="MF_03159"/>
    </source>
</evidence>
<comment type="similarity">
    <text evidence="10">Belongs to the NnrE/AIBP family.</text>
</comment>
<accession>A0A168HY66</accession>
<name>A0A168HY66_MUCCL</name>
<keyword evidence="13" id="KW-1185">Reference proteome</keyword>
<dbReference type="InterPro" id="IPR036652">
    <property type="entry name" value="YjeF_N_dom_sf"/>
</dbReference>
<evidence type="ECO:0000256" key="4">
    <source>
        <dbReference type="ARBA" id="ARBA00022723"/>
    </source>
</evidence>
<dbReference type="Proteomes" id="UP000077051">
    <property type="component" value="Unassembled WGS sequence"/>
</dbReference>